<dbReference type="AlphaFoldDB" id="A0A4Y6UT66"/>
<proteinExistence type="predicted"/>
<feature type="domain" description="Helix-turn-helix" evidence="1">
    <location>
        <begin position="96"/>
        <end position="142"/>
    </location>
</feature>
<keyword evidence="3" id="KW-1185">Reference proteome</keyword>
<evidence type="ECO:0000259" key="1">
    <source>
        <dbReference type="Pfam" id="PF12728"/>
    </source>
</evidence>
<gene>
    <name evidence="2" type="ORF">FFV09_08605</name>
</gene>
<dbReference type="OrthoDB" id="2627698at2"/>
<dbReference type="Proteomes" id="UP000316968">
    <property type="component" value="Chromosome"/>
</dbReference>
<name>A0A4Y6UT66_SACBS</name>
<accession>A0A4Y6UT66</accession>
<dbReference type="InterPro" id="IPR041657">
    <property type="entry name" value="HTH_17"/>
</dbReference>
<dbReference type="Pfam" id="PF12728">
    <property type="entry name" value="HTH_17"/>
    <property type="match status" value="1"/>
</dbReference>
<sequence length="180" mass="20499">MISQQLEKQLREIAEGPAEAAAEKLKALLDEQGSTAGGKWEDSIHVRISLAASPRFSNAFRRGTPIISRRLSATASAQSRLSRKDVRYELPRDEAYYTIKEVSELFHVTPQAVHKWIDAGKIEYVSPEQGRRKGYLIPKAQFKPKTNQIEAFLERRTTLFGKDRLELENSTEVFRDGEHD</sequence>
<dbReference type="EMBL" id="CP041217">
    <property type="protein sequence ID" value="QDH20903.1"/>
    <property type="molecule type" value="Genomic_DNA"/>
</dbReference>
<protein>
    <submittedName>
        <fullName evidence="2">Helix-turn-helix domain-containing protein</fullName>
    </submittedName>
</protein>
<reference evidence="2 3" key="1">
    <citation type="submission" date="2019-06" db="EMBL/GenBank/DDBJ databases">
        <title>Saccharibacillus brassicae sp. nov., an endophytic bacterium isolated from Chinese cabbage seeds (Brassica pekinensis).</title>
        <authorList>
            <person name="Jiang L."/>
            <person name="Lee J."/>
            <person name="Kim S.W."/>
        </authorList>
    </citation>
    <scope>NUCLEOTIDE SEQUENCE [LARGE SCALE GENOMIC DNA]</scope>
    <source>
        <strain evidence="3">KCTC 43072 / ATSA2</strain>
    </source>
</reference>
<evidence type="ECO:0000313" key="3">
    <source>
        <dbReference type="Proteomes" id="UP000316968"/>
    </source>
</evidence>
<dbReference type="InterPro" id="IPR009061">
    <property type="entry name" value="DNA-bd_dom_put_sf"/>
</dbReference>
<dbReference type="KEGG" id="saca:FFV09_08605"/>
<organism evidence="2 3">
    <name type="scientific">Saccharibacillus brassicae</name>
    <dbReference type="NCBI Taxonomy" id="2583377"/>
    <lineage>
        <taxon>Bacteria</taxon>
        <taxon>Bacillati</taxon>
        <taxon>Bacillota</taxon>
        <taxon>Bacilli</taxon>
        <taxon>Bacillales</taxon>
        <taxon>Paenibacillaceae</taxon>
        <taxon>Saccharibacillus</taxon>
    </lineage>
</organism>
<dbReference type="SUPFAM" id="SSF46955">
    <property type="entry name" value="Putative DNA-binding domain"/>
    <property type="match status" value="1"/>
</dbReference>
<dbReference type="RefSeq" id="WP_141447451.1">
    <property type="nucleotide sequence ID" value="NZ_CP041217.1"/>
</dbReference>
<evidence type="ECO:0000313" key="2">
    <source>
        <dbReference type="EMBL" id="QDH20903.1"/>
    </source>
</evidence>